<evidence type="ECO:0000259" key="3">
    <source>
        <dbReference type="Pfam" id="PF08898"/>
    </source>
</evidence>
<evidence type="ECO:0000256" key="1">
    <source>
        <dbReference type="SAM" id="Coils"/>
    </source>
</evidence>
<keyword evidence="1" id="KW-0175">Coiled coil</keyword>
<dbReference type="Pfam" id="PF08898">
    <property type="entry name" value="DUF1843"/>
    <property type="match status" value="1"/>
</dbReference>
<comment type="caution">
    <text evidence="4">The sequence shown here is derived from an EMBL/GenBank/DDBJ whole genome shotgun (WGS) entry which is preliminary data.</text>
</comment>
<dbReference type="Pfam" id="PF08896">
    <property type="entry name" value="DUF1842"/>
    <property type="match status" value="1"/>
</dbReference>
<name>A0A1W0D3L5_9NEIS</name>
<dbReference type="InterPro" id="IPR014992">
    <property type="entry name" value="DUF1842"/>
</dbReference>
<accession>A0A1W0D3L5</accession>
<evidence type="ECO:0008006" key="6">
    <source>
        <dbReference type="Google" id="ProtNLM"/>
    </source>
</evidence>
<evidence type="ECO:0000313" key="5">
    <source>
        <dbReference type="Proteomes" id="UP000192721"/>
    </source>
</evidence>
<dbReference type="EMBL" id="MUKV01000007">
    <property type="protein sequence ID" value="OQS41627.1"/>
    <property type="molecule type" value="Genomic_DNA"/>
</dbReference>
<dbReference type="Proteomes" id="UP000192721">
    <property type="component" value="Unassembled WGS sequence"/>
</dbReference>
<feature type="domain" description="DUF1842" evidence="2">
    <location>
        <begin position="4"/>
        <end position="117"/>
    </location>
</feature>
<proteinExistence type="predicted"/>
<feature type="domain" description="DUF1843" evidence="3">
    <location>
        <begin position="147"/>
        <end position="198"/>
    </location>
</feature>
<organism evidence="4 5">
    <name type="scientific">Chromobacterium haemolyticum</name>
    <dbReference type="NCBI Taxonomy" id="394935"/>
    <lineage>
        <taxon>Bacteria</taxon>
        <taxon>Pseudomonadati</taxon>
        <taxon>Pseudomonadota</taxon>
        <taxon>Betaproteobacteria</taxon>
        <taxon>Neisseriales</taxon>
        <taxon>Chromobacteriaceae</taxon>
        <taxon>Chromobacterium</taxon>
    </lineage>
</organism>
<reference evidence="4 5" key="1">
    <citation type="submission" date="2017-02" db="EMBL/GenBank/DDBJ databases">
        <title>Chromobacterium haemolyticum H5244.</title>
        <authorList>
            <person name="Gulvik C.A."/>
        </authorList>
    </citation>
    <scope>NUCLEOTIDE SEQUENCE [LARGE SCALE GENOMIC DNA]</scope>
    <source>
        <strain evidence="4 5">H5244</strain>
    </source>
</reference>
<dbReference type="AlphaFoldDB" id="A0A1W0D3L5"/>
<sequence>MSATGLFHTRYIVSAPVLGAPVLTLDLLVNTPQKKVSGHASIFQSVSPPLQFQANVWGHYSQAKLDPSAEHHIVLSLDGSPSSPNSQIAETFHLQGILDQNWKDGHASYRFFYQNAWHTVAHAIVTEAPAVHPEPRSGSKPYPHPIPLYAAALQQSRSSDNLAQMKSLAIQAEEQLKQHDNIEAALKQLHAEIARLEGRH</sequence>
<evidence type="ECO:0000313" key="4">
    <source>
        <dbReference type="EMBL" id="OQS41627.1"/>
    </source>
</evidence>
<dbReference type="RefSeq" id="WP_043631534.1">
    <property type="nucleotide sequence ID" value="NZ_MUKV01000007.1"/>
</dbReference>
<dbReference type="InterPro" id="IPR014994">
    <property type="entry name" value="DUF1843"/>
</dbReference>
<protein>
    <recommendedName>
        <fullName evidence="6">DUF1842 domain-containing protein</fullName>
    </recommendedName>
</protein>
<feature type="coiled-coil region" evidence="1">
    <location>
        <begin position="162"/>
        <end position="199"/>
    </location>
</feature>
<evidence type="ECO:0000259" key="2">
    <source>
        <dbReference type="Pfam" id="PF08896"/>
    </source>
</evidence>
<gene>
    <name evidence="4" type="ORF">B0T45_07785</name>
</gene>